<dbReference type="Proteomes" id="UP000276133">
    <property type="component" value="Unassembled WGS sequence"/>
</dbReference>
<evidence type="ECO:0000313" key="2">
    <source>
        <dbReference type="Proteomes" id="UP000276133"/>
    </source>
</evidence>
<keyword evidence="2" id="KW-1185">Reference proteome</keyword>
<name>A0A3M7P9N6_BRAPC</name>
<gene>
    <name evidence="1" type="ORF">BpHYR1_009448</name>
</gene>
<protein>
    <submittedName>
        <fullName evidence="1">Uncharacterized protein</fullName>
    </submittedName>
</protein>
<accession>A0A3M7P9N6</accession>
<proteinExistence type="predicted"/>
<comment type="caution">
    <text evidence="1">The sequence shown here is derived from an EMBL/GenBank/DDBJ whole genome shotgun (WGS) entry which is preliminary data.</text>
</comment>
<dbReference type="AlphaFoldDB" id="A0A3M7P9N6"/>
<dbReference type="EMBL" id="REGN01012443">
    <property type="protein sequence ID" value="RMZ95424.1"/>
    <property type="molecule type" value="Genomic_DNA"/>
</dbReference>
<organism evidence="1 2">
    <name type="scientific">Brachionus plicatilis</name>
    <name type="common">Marine rotifer</name>
    <name type="synonym">Brachionus muelleri</name>
    <dbReference type="NCBI Taxonomy" id="10195"/>
    <lineage>
        <taxon>Eukaryota</taxon>
        <taxon>Metazoa</taxon>
        <taxon>Spiralia</taxon>
        <taxon>Gnathifera</taxon>
        <taxon>Rotifera</taxon>
        <taxon>Eurotatoria</taxon>
        <taxon>Monogononta</taxon>
        <taxon>Pseudotrocha</taxon>
        <taxon>Ploima</taxon>
        <taxon>Brachionidae</taxon>
        <taxon>Brachionus</taxon>
    </lineage>
</organism>
<sequence>MDNREVRKYKLIADIIPQSMKTVDFGIILIVPKKVNIIELEKLIKGPFKFSYISILKFEANYIIIIKPKY</sequence>
<evidence type="ECO:0000313" key="1">
    <source>
        <dbReference type="EMBL" id="RMZ95424.1"/>
    </source>
</evidence>
<reference evidence="1 2" key="1">
    <citation type="journal article" date="2018" name="Sci. Rep.">
        <title>Genomic signatures of local adaptation to the degree of environmental predictability in rotifers.</title>
        <authorList>
            <person name="Franch-Gras L."/>
            <person name="Hahn C."/>
            <person name="Garcia-Roger E.M."/>
            <person name="Carmona M.J."/>
            <person name="Serra M."/>
            <person name="Gomez A."/>
        </authorList>
    </citation>
    <scope>NUCLEOTIDE SEQUENCE [LARGE SCALE GENOMIC DNA]</scope>
    <source>
        <strain evidence="1">HYR1</strain>
    </source>
</reference>